<dbReference type="Pfam" id="PF13646">
    <property type="entry name" value="HEAT_2"/>
    <property type="match status" value="2"/>
</dbReference>
<dbReference type="AlphaFoldDB" id="A0A7M2WRE6"/>
<dbReference type="SUPFAM" id="SSF48371">
    <property type="entry name" value="ARM repeat"/>
    <property type="match status" value="2"/>
</dbReference>
<evidence type="ECO:0000256" key="2">
    <source>
        <dbReference type="SAM" id="MobiDB-lite"/>
    </source>
</evidence>
<comment type="function">
    <text evidence="1">Catalyzes the hydroxylation of the N(6)-(4-aminobutyl)-L-lysine intermediate produced by deoxyhypusine synthase/DHPS on a critical lysine of the eukaryotic translation initiation factor 5A/eIF-5A. This is the second step of the post-translational modification of that lysine into an unusual amino acid residue named hypusine. Hypusination is unique to mature eIF-5A factor and is essential for its function.</text>
</comment>
<dbReference type="InterPro" id="IPR011989">
    <property type="entry name" value="ARM-like"/>
</dbReference>
<keyword evidence="4" id="KW-1185">Reference proteome</keyword>
<dbReference type="PANTHER" id="PTHR12697:SF5">
    <property type="entry name" value="DEOXYHYPUSINE HYDROXYLASE"/>
    <property type="match status" value="1"/>
</dbReference>
<dbReference type="Gene3D" id="1.25.10.10">
    <property type="entry name" value="Leucine-rich Repeat Variant"/>
    <property type="match status" value="2"/>
</dbReference>
<feature type="compositionally biased region" description="Pro residues" evidence="2">
    <location>
        <begin position="21"/>
        <end position="36"/>
    </location>
</feature>
<proteinExistence type="predicted"/>
<dbReference type="InterPro" id="IPR021133">
    <property type="entry name" value="HEAT_type_2"/>
</dbReference>
<evidence type="ECO:0000313" key="3">
    <source>
        <dbReference type="EMBL" id="QOV87722.1"/>
    </source>
</evidence>
<dbReference type="PROSITE" id="PS50077">
    <property type="entry name" value="HEAT_REPEAT"/>
    <property type="match status" value="1"/>
</dbReference>
<accession>A0A7M2WRE6</accession>
<dbReference type="InterPro" id="IPR004155">
    <property type="entry name" value="PBS_lyase_HEAT"/>
</dbReference>
<feature type="region of interest" description="Disordered" evidence="2">
    <location>
        <begin position="15"/>
        <end position="39"/>
    </location>
</feature>
<sequence>MTALLLAGCGGGGNAGRGGIAPPPSEPPRGFPPPRDVPIDPQLVASAKAELDKLLAAELAFDRVYAIEGLRYVEGEKASEPIIAQLSVKAQAVRFAAAMAAGDLKLEAAKPKLLDMVNDPDPRVQVAVRYALHKIGDTTHTQDLEKFATHGDPKVRGSTAMVLGRLNEPTAKGILRLLRADARPEVRQQADEALFLLDDTRGRDAILGYTTSSHPDDVIFAMRALAQKKDPGLKLYAWSKLSEANDASKGYLEVGLAAAMAVGAMGADDGYGVAMKGMADKDPQLGARRRMLAAATFGTIGRPDAQPFLATLLKDSDSEVRAAAATAILQIAKAPKKFNREGKVVN</sequence>
<evidence type="ECO:0000313" key="4">
    <source>
        <dbReference type="Proteomes" id="UP000593765"/>
    </source>
</evidence>
<reference evidence="3 4" key="1">
    <citation type="submission" date="2020-10" db="EMBL/GenBank/DDBJ databases">
        <title>Wide distribution of Phycisphaera-like planctomycetes from WD2101 soil group in peatlands and genome analysis of the first cultivated representative.</title>
        <authorList>
            <person name="Dedysh S.N."/>
            <person name="Beletsky A.V."/>
            <person name="Ivanova A."/>
            <person name="Kulichevskaya I.S."/>
            <person name="Suzina N.E."/>
            <person name="Philippov D.A."/>
            <person name="Rakitin A.L."/>
            <person name="Mardanov A.V."/>
            <person name="Ravin N.V."/>
        </authorList>
    </citation>
    <scope>NUCLEOTIDE SEQUENCE [LARGE SCALE GENOMIC DNA]</scope>
    <source>
        <strain evidence="3 4">M1803</strain>
    </source>
</reference>
<dbReference type="KEGG" id="hbs:IPV69_15670"/>
<dbReference type="RefSeq" id="WP_206290632.1">
    <property type="nucleotide sequence ID" value="NZ_CP063458.1"/>
</dbReference>
<dbReference type="PANTHER" id="PTHR12697">
    <property type="entry name" value="PBS LYASE HEAT-LIKE PROTEIN"/>
    <property type="match status" value="1"/>
</dbReference>
<gene>
    <name evidence="3" type="ORF">IPV69_15670</name>
</gene>
<dbReference type="InterPro" id="IPR016024">
    <property type="entry name" value="ARM-type_fold"/>
</dbReference>
<name>A0A7M2WRE6_9BACT</name>
<dbReference type="GO" id="GO:0016491">
    <property type="term" value="F:oxidoreductase activity"/>
    <property type="evidence" value="ECO:0007669"/>
    <property type="project" value="TreeGrafter"/>
</dbReference>
<dbReference type="SMART" id="SM00567">
    <property type="entry name" value="EZ_HEAT"/>
    <property type="match status" value="4"/>
</dbReference>
<protein>
    <submittedName>
        <fullName evidence="3">HEAT repeat domain-containing protein</fullName>
    </submittedName>
</protein>
<dbReference type="Proteomes" id="UP000593765">
    <property type="component" value="Chromosome"/>
</dbReference>
<evidence type="ECO:0000256" key="1">
    <source>
        <dbReference type="ARBA" id="ARBA00045876"/>
    </source>
</evidence>
<organism evidence="3 4">
    <name type="scientific">Humisphaera borealis</name>
    <dbReference type="NCBI Taxonomy" id="2807512"/>
    <lineage>
        <taxon>Bacteria</taxon>
        <taxon>Pseudomonadati</taxon>
        <taxon>Planctomycetota</taxon>
        <taxon>Phycisphaerae</taxon>
        <taxon>Tepidisphaerales</taxon>
        <taxon>Tepidisphaeraceae</taxon>
        <taxon>Humisphaera</taxon>
    </lineage>
</organism>
<dbReference type="EMBL" id="CP063458">
    <property type="protein sequence ID" value="QOV87722.1"/>
    <property type="molecule type" value="Genomic_DNA"/>
</dbReference>